<feature type="compositionally biased region" description="Basic and acidic residues" evidence="1">
    <location>
        <begin position="12"/>
        <end position="21"/>
    </location>
</feature>
<feature type="compositionally biased region" description="Low complexity" evidence="1">
    <location>
        <begin position="513"/>
        <end position="526"/>
    </location>
</feature>
<feature type="region of interest" description="Disordered" evidence="1">
    <location>
        <begin position="455"/>
        <end position="534"/>
    </location>
</feature>
<evidence type="ECO:0000313" key="3">
    <source>
        <dbReference type="EMBL" id="SPD02350.1"/>
    </source>
</evidence>
<accession>A0A2N9GSM1</accession>
<gene>
    <name evidence="3" type="ORF">FSB_LOCUS30232</name>
</gene>
<organism evidence="3">
    <name type="scientific">Fagus sylvatica</name>
    <name type="common">Beechnut</name>
    <dbReference type="NCBI Taxonomy" id="28930"/>
    <lineage>
        <taxon>Eukaryota</taxon>
        <taxon>Viridiplantae</taxon>
        <taxon>Streptophyta</taxon>
        <taxon>Embryophyta</taxon>
        <taxon>Tracheophyta</taxon>
        <taxon>Spermatophyta</taxon>
        <taxon>Magnoliopsida</taxon>
        <taxon>eudicotyledons</taxon>
        <taxon>Gunneridae</taxon>
        <taxon>Pentapetalae</taxon>
        <taxon>rosids</taxon>
        <taxon>fabids</taxon>
        <taxon>Fagales</taxon>
        <taxon>Fagaceae</taxon>
        <taxon>Fagus</taxon>
    </lineage>
</organism>
<protein>
    <recommendedName>
        <fullName evidence="2">DUF4283 domain-containing protein</fullName>
    </recommendedName>
</protein>
<feature type="compositionally biased region" description="Polar residues" evidence="1">
    <location>
        <begin position="391"/>
        <end position="401"/>
    </location>
</feature>
<dbReference type="AlphaFoldDB" id="A0A2N9GSM1"/>
<dbReference type="Pfam" id="PF14111">
    <property type="entry name" value="DUF4283"/>
    <property type="match status" value="1"/>
</dbReference>
<dbReference type="InterPro" id="IPR025558">
    <property type="entry name" value="DUF4283"/>
</dbReference>
<feature type="domain" description="DUF4283" evidence="2">
    <location>
        <begin position="159"/>
        <end position="239"/>
    </location>
</feature>
<feature type="compositionally biased region" description="Polar residues" evidence="1">
    <location>
        <begin position="344"/>
        <end position="354"/>
    </location>
</feature>
<feature type="compositionally biased region" description="Basic and acidic residues" evidence="1">
    <location>
        <begin position="479"/>
        <end position="490"/>
    </location>
</feature>
<feature type="region of interest" description="Disordered" evidence="1">
    <location>
        <begin position="327"/>
        <end position="401"/>
    </location>
</feature>
<dbReference type="EMBL" id="OIVN01002293">
    <property type="protein sequence ID" value="SPD02350.1"/>
    <property type="molecule type" value="Genomic_DNA"/>
</dbReference>
<reference evidence="3" key="1">
    <citation type="submission" date="2018-02" db="EMBL/GenBank/DDBJ databases">
        <authorList>
            <person name="Cohen D.B."/>
            <person name="Kent A.D."/>
        </authorList>
    </citation>
    <scope>NUCLEOTIDE SEQUENCE</scope>
</reference>
<dbReference type="InterPro" id="IPR040256">
    <property type="entry name" value="At4g02000-like"/>
</dbReference>
<dbReference type="PANTHER" id="PTHR31286:SF99">
    <property type="entry name" value="DUF4283 DOMAIN-CONTAINING PROTEIN"/>
    <property type="match status" value="1"/>
</dbReference>
<proteinExistence type="predicted"/>
<sequence length="716" mass="77885">MVIIMDNTDMSDCPKEKDRVRSSFSVDFSGQSLEDDGTNSRNSKKHKGSHTVSIPVVGSGLNHKPSGEHEVHSEPSSPAGVRSPTEPSSPVRVRSGFSYKDSLVGMIPGAYESAFFGNNMEEDGGGICSDEDEDDEPPEDGEVVIKFPRELKQKIRAPWCSSLIVKVFGRSVGYVFLVNKLKSMWKALGNFSCVDLGLGFFLIKFDSMAGFEEVLKGGPWFIGEHFLSLRPWVPNFRASEASVSSIAVWVRLPELPVEYYHKESLLRIGSGLGPMLRVDFNTASGIRGRFVRICIQIDLEKPLVRTIRVDKTRMAVIYEGPAIGIATPARTMGNEGQRRGVSGSEVSAVQSRVLSSPRFKYSPLEKGKKQQTNGPNDTEPSKFIDPINSEGPITSSSGPCLENSNLQSIPLDHCNPLKTYPTGSSPFQLPPSISTSSISLCPQAPYHNPKICHDNHSLGFDSNPQRSSKLDDSAQGTEYSDHRRYHRVDSKGPSPCVGLVRRRDSLSMSKDCSGSQSQRLSRSPSPNRNAIAGAEVSSISGGGVLCNTSRVRREESAIVTSSSPQLGKKPKVTKVSATSEVHSPVQNINPLFRDEGRGLSNLPICNGSDSQHSVGDVAREGMEFTGSGRITVSDSQPSIYVVHPEILILTETRLGGSRATELASSFPFDGFLCMNTMGFVGGIWILRKSDAVEVELLCTTEQEIHVSVKVRGSNSL</sequence>
<feature type="region of interest" description="Disordered" evidence="1">
    <location>
        <begin position="1"/>
        <end position="93"/>
    </location>
</feature>
<name>A0A2N9GSM1_FAGSY</name>
<evidence type="ECO:0000259" key="2">
    <source>
        <dbReference type="Pfam" id="PF14111"/>
    </source>
</evidence>
<dbReference type="PANTHER" id="PTHR31286">
    <property type="entry name" value="GLYCINE-RICH CELL WALL STRUCTURAL PROTEIN 1.8-LIKE"/>
    <property type="match status" value="1"/>
</dbReference>
<feature type="compositionally biased region" description="Polar residues" evidence="1">
    <location>
        <begin position="22"/>
        <end position="32"/>
    </location>
</feature>
<evidence type="ECO:0000256" key="1">
    <source>
        <dbReference type="SAM" id="MobiDB-lite"/>
    </source>
</evidence>